<dbReference type="EMBL" id="WTYT01000001">
    <property type="protein sequence ID" value="MXO64587.1"/>
    <property type="molecule type" value="Genomic_DNA"/>
</dbReference>
<sequence>MARPAWQLLVIKHQTNLMTVLEAMGTAEIVEAVAQAGAARTSPRVDAAPLVHKVLQELMDWTA</sequence>
<keyword evidence="2" id="KW-1185">Reference proteome</keyword>
<evidence type="ECO:0000313" key="2">
    <source>
        <dbReference type="Proteomes" id="UP000438476"/>
    </source>
</evidence>
<dbReference type="AlphaFoldDB" id="A0A6I4T0W7"/>
<organism evidence="1 2">
    <name type="scientific">Altericroceibacterium endophyticum</name>
    <dbReference type="NCBI Taxonomy" id="1808508"/>
    <lineage>
        <taxon>Bacteria</taxon>
        <taxon>Pseudomonadati</taxon>
        <taxon>Pseudomonadota</taxon>
        <taxon>Alphaproteobacteria</taxon>
        <taxon>Sphingomonadales</taxon>
        <taxon>Erythrobacteraceae</taxon>
        <taxon>Altericroceibacterium</taxon>
    </lineage>
</organism>
<gene>
    <name evidence="1" type="ORF">GRI91_02320</name>
</gene>
<reference evidence="1 2" key="1">
    <citation type="submission" date="2019-12" db="EMBL/GenBank/DDBJ databases">
        <title>Genomic-based taxomic classification of the family Erythrobacteraceae.</title>
        <authorList>
            <person name="Xu L."/>
        </authorList>
    </citation>
    <scope>NUCLEOTIDE SEQUENCE [LARGE SCALE GENOMIC DNA]</scope>
    <source>
        <strain evidence="1 2">LMG 29518</strain>
    </source>
</reference>
<evidence type="ECO:0000313" key="1">
    <source>
        <dbReference type="EMBL" id="MXO64587.1"/>
    </source>
</evidence>
<proteinExistence type="predicted"/>
<accession>A0A6I4T0W7</accession>
<protein>
    <submittedName>
        <fullName evidence="1">Uncharacterized protein</fullName>
    </submittedName>
</protein>
<dbReference type="Proteomes" id="UP000438476">
    <property type="component" value="Unassembled WGS sequence"/>
</dbReference>
<comment type="caution">
    <text evidence="1">The sequence shown here is derived from an EMBL/GenBank/DDBJ whole genome shotgun (WGS) entry which is preliminary data.</text>
</comment>
<dbReference type="RefSeq" id="WP_160735004.1">
    <property type="nucleotide sequence ID" value="NZ_WTYT01000001.1"/>
</dbReference>
<name>A0A6I4T0W7_9SPHN</name>